<comment type="subunit">
    <text evidence="10">Monomer and homodimer. Part of the essential Sec protein translocation apparatus which comprises SecA, SecYEG and auxiliary proteins SecDF. Other proteins may also be involved.</text>
</comment>
<dbReference type="Pfam" id="PF07517">
    <property type="entry name" value="SecA_DEAD"/>
    <property type="match status" value="1"/>
</dbReference>
<dbReference type="InterPro" id="IPR044722">
    <property type="entry name" value="SecA_SF2_C"/>
</dbReference>
<dbReference type="SUPFAM" id="SSF52540">
    <property type="entry name" value="P-loop containing nucleoside triphosphate hydrolases"/>
    <property type="match status" value="2"/>
</dbReference>
<comment type="function">
    <text evidence="10">Part of the Sec protein translocase complex. Interacts with the SecYEG preprotein conducting channel. Has a central role in coupling the hydrolysis of ATP to the transfer of proteins into and across the cell membrane, serving as an ATP-driven molecular motor driving the stepwise translocation of polypeptide chains across the membrane.</text>
</comment>
<evidence type="ECO:0000256" key="11">
    <source>
        <dbReference type="RuleBase" id="RU003874"/>
    </source>
</evidence>
<keyword evidence="9 10" id="KW-0472">Membrane</keyword>
<evidence type="ECO:0000256" key="5">
    <source>
        <dbReference type="ARBA" id="ARBA00022840"/>
    </source>
</evidence>
<dbReference type="EMBL" id="MH281628">
    <property type="protein sequence ID" value="AYR06124.1"/>
    <property type="molecule type" value="Genomic_DNA"/>
</dbReference>
<dbReference type="GO" id="GO:0005524">
    <property type="term" value="F:ATP binding"/>
    <property type="evidence" value="ECO:0007669"/>
    <property type="project" value="UniProtKB-UniRule"/>
</dbReference>
<keyword evidence="10" id="KW-0963">Cytoplasm</keyword>
<dbReference type="Gene3D" id="1.10.3060.10">
    <property type="entry name" value="Helical scaffold and wing domains of SecA"/>
    <property type="match status" value="1"/>
</dbReference>
<dbReference type="Gene3D" id="3.90.1440.10">
    <property type="entry name" value="SecA, preprotein cross-linking domain"/>
    <property type="match status" value="1"/>
</dbReference>
<evidence type="ECO:0000256" key="9">
    <source>
        <dbReference type="ARBA" id="ARBA00023136"/>
    </source>
</evidence>
<proteinExistence type="inferred from homology"/>
<protein>
    <recommendedName>
        <fullName evidence="10 11">Protein translocase subunit SecA</fullName>
        <ecNumber evidence="10">7.4.2.8</ecNumber>
    </recommendedName>
</protein>
<dbReference type="InterPro" id="IPR036670">
    <property type="entry name" value="SecA_X-link_sf"/>
</dbReference>
<evidence type="ECO:0000256" key="6">
    <source>
        <dbReference type="ARBA" id="ARBA00022927"/>
    </source>
</evidence>
<evidence type="ECO:0000259" key="12">
    <source>
        <dbReference type="PROSITE" id="PS51192"/>
    </source>
</evidence>
<sequence>MLKFLINKEYGAKHNLKKLVYKINYIQQNDIRHLSNQQIKHKTNQLKKQLHNGYTLDQILPEAFAVAKEAIKRVLKLEMFEVQVMGGIVLHQGKIAEMKTGEGKTIVSILPAYLNCLNNYSVQIITVNDYLARRDYQWVKPVYEFLDLSVGLIQQDMPKEIRKYNYFCNITYVTNSELGFDYLKDNMALNKSEVIQPNFYYAIIDEVDSILIDEARTPLIISGPAEIQTDKYFKSRQISEKLKLELHYEVDEKNKNITLTEKGIIFCETSLDLKNLYDVQDPWIHYIINALKAKELFLKDQHYIITKSQIIIVDEFTGRLMEGRRWSDGLHQAIESKENVPIQKENKTLASITYQNLFLLYDKLSGMTGTAKTEEIELDKIYNLSVISIPTHKPCIRQDFFDLIYKSEYLKWQAIAQECYLINRTGQPILVGTTNIEKSEMLAKMLDIYTIKYSILNAKPENVSREAQIIAQAGQKYSVTISTNMAGRGTDIILGGNAKSITEITLSKYIKDIVLNSLKYSKKQLDIDTKVIHILDKSLKSLKQCTFIQNMPYNQVDSYIAQIPNLQNNNIHSQSLRDVYNEVLLFYKNKFSEDKKEIIKLGGLYVIGTERHESRRKDNQLRGRAGRQGDPGSSRFFLSLDDNLLRIFGGETIKQLVKNLKIDDDIPIESNILSKSLNAAQKKVESHFYDIRKQLFEYDAVINKQRQAIYSERKKILESDFLRDYVLGYAESTTKELLTSSETKRIDDSEILNNIYYIFSIPINWSTKYFMPNYSQSNIVNLYKQIYISYDLKEAYLENLKSGLIRQLEKYYLLEQIDLAWQNHLERMQLLKESISWRSYGQQDPLIEYKNEAFKLFIKMTISIRQNVTYLLLRSRLILNSRK</sequence>
<dbReference type="InterPro" id="IPR000185">
    <property type="entry name" value="SecA"/>
</dbReference>
<dbReference type="CDD" id="cd18803">
    <property type="entry name" value="SF2_C_secA"/>
    <property type="match status" value="1"/>
</dbReference>
<dbReference type="InterPro" id="IPR011116">
    <property type="entry name" value="SecA_Wing/Scaffold"/>
</dbReference>
<evidence type="ECO:0000259" key="13">
    <source>
        <dbReference type="PROSITE" id="PS51196"/>
    </source>
</evidence>
<feature type="binding site" evidence="10">
    <location>
        <position position="491"/>
    </location>
    <ligand>
        <name>ATP</name>
        <dbReference type="ChEBI" id="CHEBI:30616"/>
    </ligand>
</feature>
<evidence type="ECO:0000256" key="7">
    <source>
        <dbReference type="ARBA" id="ARBA00022967"/>
    </source>
</evidence>
<evidence type="ECO:0000256" key="4">
    <source>
        <dbReference type="ARBA" id="ARBA00022741"/>
    </source>
</evidence>
<name>A0A3G3MH14_9FLOR</name>
<dbReference type="SUPFAM" id="SSF81886">
    <property type="entry name" value="Helical scaffold and wing domains of SecA"/>
    <property type="match status" value="1"/>
</dbReference>
<dbReference type="PROSITE" id="PS51196">
    <property type="entry name" value="SECA_MOTOR_DEAD"/>
    <property type="match status" value="1"/>
</dbReference>
<dbReference type="InterPro" id="IPR036266">
    <property type="entry name" value="SecA_Wing/Scaffold_sf"/>
</dbReference>
<reference evidence="14" key="1">
    <citation type="journal article" date="2018" name="Genome Biol. Evol.">
        <title>Mitochondrial and Plastid Genomes from Coralline Red Algae Provide Insights into the Incongruent Evolutionary Histories of Organelles.</title>
        <authorList>
            <person name="Lee J."/>
            <person name="Song H.J."/>
            <person name="In Park S."/>
            <person name="Lee Y.M."/>
            <person name="Jeong S.Y."/>
            <person name="Oh Cho T."/>
            <person name="Kim J.H."/>
            <person name="Choi H.G."/>
            <person name="Choi C.G."/>
            <person name="Nelson W.A."/>
            <person name="Fredericq S."/>
            <person name="Bhattacharya D."/>
            <person name="Su Yoon H."/>
        </authorList>
    </citation>
    <scope>NUCLEOTIDE SEQUENCE</scope>
</reference>
<dbReference type="PANTHER" id="PTHR30612">
    <property type="entry name" value="SECA INNER MEMBRANE COMPONENT OF SEC PROTEIN SECRETION SYSTEM"/>
    <property type="match status" value="1"/>
</dbReference>
<dbReference type="Pfam" id="PF01043">
    <property type="entry name" value="SecA_PP_bind"/>
    <property type="match status" value="1"/>
</dbReference>
<dbReference type="GO" id="GO:0005737">
    <property type="term" value="C:cytoplasm"/>
    <property type="evidence" value="ECO:0007669"/>
    <property type="project" value="UniProtKB-SubCell"/>
</dbReference>
<keyword evidence="8 10" id="KW-0811">Translocation</keyword>
<comment type="subcellular location">
    <subcellularLocation>
        <location evidence="10">Cell membrane</location>
        <topology evidence="10">Peripheral membrane protein</topology>
        <orientation evidence="10">Cytoplasmic side</orientation>
    </subcellularLocation>
    <subcellularLocation>
        <location evidence="10">Cytoplasm</location>
    </subcellularLocation>
    <subcellularLocation>
        <location evidence="1">Membrane</location>
        <topology evidence="1">Peripheral membrane protein</topology>
    </subcellularLocation>
    <text evidence="10">Distribution is 50-50.</text>
</comment>
<comment type="similarity">
    <text evidence="2 10 11">Belongs to the SecA family.</text>
</comment>
<keyword evidence="4 10" id="KW-0547">Nucleotide-binding</keyword>
<evidence type="ECO:0000256" key="1">
    <source>
        <dbReference type="ARBA" id="ARBA00004170"/>
    </source>
</evidence>
<keyword evidence="7 10" id="KW-1278">Translocase</keyword>
<evidence type="ECO:0000256" key="10">
    <source>
        <dbReference type="HAMAP-Rule" id="MF_01382"/>
    </source>
</evidence>
<dbReference type="NCBIfam" id="TIGR00963">
    <property type="entry name" value="secA"/>
    <property type="match status" value="1"/>
</dbReference>
<dbReference type="GeneID" id="38463690"/>
<geneLocation type="plastid" evidence="14"/>
<feature type="domain" description="SecA family profile" evidence="13">
    <location>
        <begin position="1"/>
        <end position="669"/>
    </location>
</feature>
<dbReference type="InterPro" id="IPR020937">
    <property type="entry name" value="SecA_CS"/>
</dbReference>
<evidence type="ECO:0000313" key="14">
    <source>
        <dbReference type="EMBL" id="AYR06124.1"/>
    </source>
</evidence>
<dbReference type="FunFam" id="3.90.1440.10:FF:000003">
    <property type="entry name" value="Preprotein translocase SecA subunit"/>
    <property type="match status" value="1"/>
</dbReference>
<dbReference type="PANTHER" id="PTHR30612:SF0">
    <property type="entry name" value="CHLOROPLAST PROTEIN-TRANSPORTING ATPASE"/>
    <property type="match status" value="1"/>
</dbReference>
<dbReference type="InterPro" id="IPR011130">
    <property type="entry name" value="SecA_preprotein_X-link_dom"/>
</dbReference>
<dbReference type="PROSITE" id="PS51192">
    <property type="entry name" value="HELICASE_ATP_BIND_1"/>
    <property type="match status" value="1"/>
</dbReference>
<dbReference type="Gene3D" id="3.40.50.300">
    <property type="entry name" value="P-loop containing nucleotide triphosphate hydrolases"/>
    <property type="match status" value="2"/>
</dbReference>
<keyword evidence="3 10" id="KW-0813">Transport</keyword>
<dbReference type="GO" id="GO:0065002">
    <property type="term" value="P:intracellular protein transmembrane transport"/>
    <property type="evidence" value="ECO:0007669"/>
    <property type="project" value="UniProtKB-UniRule"/>
</dbReference>
<evidence type="ECO:0000256" key="8">
    <source>
        <dbReference type="ARBA" id="ARBA00023010"/>
    </source>
</evidence>
<dbReference type="HAMAP" id="MF_01382">
    <property type="entry name" value="SecA"/>
    <property type="match status" value="1"/>
</dbReference>
<dbReference type="Pfam" id="PF07516">
    <property type="entry name" value="SecA_SW"/>
    <property type="match status" value="1"/>
</dbReference>
<dbReference type="GO" id="GO:0008564">
    <property type="term" value="F:protein-exporting ATPase activity"/>
    <property type="evidence" value="ECO:0007669"/>
    <property type="project" value="UniProtKB-EC"/>
</dbReference>
<dbReference type="InterPro" id="IPR014018">
    <property type="entry name" value="SecA_motor_DEAD"/>
</dbReference>
<dbReference type="SMART" id="SM00957">
    <property type="entry name" value="SecA_DEAD"/>
    <property type="match status" value="1"/>
</dbReference>
<dbReference type="PROSITE" id="PS01312">
    <property type="entry name" value="SECA"/>
    <property type="match status" value="1"/>
</dbReference>
<dbReference type="AlphaFoldDB" id="A0A3G3MH14"/>
<keyword evidence="14" id="KW-0934">Plastid</keyword>
<feature type="binding site" evidence="10">
    <location>
        <position position="83"/>
    </location>
    <ligand>
        <name>ATP</name>
        <dbReference type="ChEBI" id="CHEBI:30616"/>
    </ligand>
</feature>
<dbReference type="NCBIfam" id="NF009538">
    <property type="entry name" value="PRK12904.1"/>
    <property type="match status" value="1"/>
</dbReference>
<dbReference type="GO" id="GO:0006605">
    <property type="term" value="P:protein targeting"/>
    <property type="evidence" value="ECO:0007669"/>
    <property type="project" value="UniProtKB-UniRule"/>
</dbReference>
<feature type="domain" description="Helicase ATP-binding" evidence="12">
    <location>
        <begin position="85"/>
        <end position="243"/>
    </location>
</feature>
<keyword evidence="10" id="KW-1003">Cell membrane</keyword>
<dbReference type="InterPro" id="IPR014001">
    <property type="entry name" value="Helicase_ATP-bd"/>
</dbReference>
<evidence type="ECO:0000256" key="2">
    <source>
        <dbReference type="ARBA" id="ARBA00007650"/>
    </source>
</evidence>
<dbReference type="Pfam" id="PF21090">
    <property type="entry name" value="P-loop_SecA"/>
    <property type="match status" value="1"/>
</dbReference>
<dbReference type="GO" id="GO:0017038">
    <property type="term" value="P:protein import"/>
    <property type="evidence" value="ECO:0007669"/>
    <property type="project" value="InterPro"/>
</dbReference>
<dbReference type="InterPro" id="IPR027417">
    <property type="entry name" value="P-loop_NTPase"/>
</dbReference>
<dbReference type="CDD" id="cd17928">
    <property type="entry name" value="DEXDc_SecA"/>
    <property type="match status" value="1"/>
</dbReference>
<evidence type="ECO:0000256" key="3">
    <source>
        <dbReference type="ARBA" id="ARBA00022448"/>
    </source>
</evidence>
<organism evidence="14">
    <name type="scientific">Neogoniolithon spectabile</name>
    <dbReference type="NCBI Taxonomy" id="231755"/>
    <lineage>
        <taxon>Eukaryota</taxon>
        <taxon>Rhodophyta</taxon>
        <taxon>Florideophyceae</taxon>
        <taxon>Corallinophycidae</taxon>
        <taxon>Corallinales</taxon>
        <taxon>Spongitidaceae</taxon>
        <taxon>Neogoniolithoideae</taxon>
        <taxon>Neogoniolithon</taxon>
    </lineage>
</organism>
<dbReference type="RefSeq" id="YP_009541915.1">
    <property type="nucleotide sequence ID" value="NC_039978.1"/>
</dbReference>
<dbReference type="InterPro" id="IPR011115">
    <property type="entry name" value="SecA_DEAD"/>
</dbReference>
<dbReference type="EC" id="7.4.2.8" evidence="10"/>
<dbReference type="GO" id="GO:0005886">
    <property type="term" value="C:plasma membrane"/>
    <property type="evidence" value="ECO:0007669"/>
    <property type="project" value="UniProtKB-SubCell"/>
</dbReference>
<dbReference type="SMART" id="SM00958">
    <property type="entry name" value="SecA_PP_bind"/>
    <property type="match status" value="1"/>
</dbReference>
<dbReference type="PRINTS" id="PR00906">
    <property type="entry name" value="SECA"/>
</dbReference>
<accession>A0A3G3MH14</accession>
<feature type="binding site" evidence="10">
    <location>
        <begin position="101"/>
        <end position="105"/>
    </location>
    <ligand>
        <name>ATP</name>
        <dbReference type="ChEBI" id="CHEBI:30616"/>
    </ligand>
</feature>
<keyword evidence="5 10" id="KW-0067">ATP-binding</keyword>
<gene>
    <name evidence="10 14" type="primary">secA</name>
</gene>
<keyword evidence="6 10" id="KW-0653">Protein transport</keyword>
<comment type="catalytic activity">
    <reaction evidence="10">
        <text>ATP + H2O + cellular proteinSide 1 = ADP + phosphate + cellular proteinSide 2.</text>
        <dbReference type="EC" id="7.4.2.8"/>
    </reaction>
</comment>
<dbReference type="SUPFAM" id="SSF81767">
    <property type="entry name" value="Pre-protein crosslinking domain of SecA"/>
    <property type="match status" value="1"/>
</dbReference>